<evidence type="ECO:0000256" key="2">
    <source>
        <dbReference type="ARBA" id="ARBA00023054"/>
    </source>
</evidence>
<evidence type="ECO:0000313" key="6">
    <source>
        <dbReference type="Proteomes" id="UP000823674"/>
    </source>
</evidence>
<dbReference type="EMBL" id="JADBGQ010000001">
    <property type="protein sequence ID" value="KAG5412670.1"/>
    <property type="molecule type" value="Genomic_DNA"/>
</dbReference>
<feature type="region of interest" description="Disordered" evidence="4">
    <location>
        <begin position="717"/>
        <end position="811"/>
    </location>
</feature>
<organism evidence="5 6">
    <name type="scientific">Brassica rapa subsp. trilocularis</name>
    <dbReference type="NCBI Taxonomy" id="1813537"/>
    <lineage>
        <taxon>Eukaryota</taxon>
        <taxon>Viridiplantae</taxon>
        <taxon>Streptophyta</taxon>
        <taxon>Embryophyta</taxon>
        <taxon>Tracheophyta</taxon>
        <taxon>Spermatophyta</taxon>
        <taxon>Magnoliopsida</taxon>
        <taxon>eudicotyledons</taxon>
        <taxon>Gunneridae</taxon>
        <taxon>Pentapetalae</taxon>
        <taxon>rosids</taxon>
        <taxon>malvids</taxon>
        <taxon>Brassicales</taxon>
        <taxon>Brassicaceae</taxon>
        <taxon>Brassiceae</taxon>
        <taxon>Brassica</taxon>
    </lineage>
</organism>
<name>A0ABQ7NP69_BRACM</name>
<feature type="region of interest" description="Disordered" evidence="4">
    <location>
        <begin position="528"/>
        <end position="550"/>
    </location>
</feature>
<dbReference type="Pfam" id="PF05911">
    <property type="entry name" value="FPP"/>
    <property type="match status" value="2"/>
</dbReference>
<dbReference type="Proteomes" id="UP000823674">
    <property type="component" value="Chromosome A01"/>
</dbReference>
<evidence type="ECO:0000256" key="1">
    <source>
        <dbReference type="ARBA" id="ARBA00005921"/>
    </source>
</evidence>
<comment type="caution">
    <text evidence="5">The sequence shown here is derived from an EMBL/GenBank/DDBJ whole genome shotgun (WGS) entry which is preliminary data.</text>
</comment>
<dbReference type="InterPro" id="IPR008587">
    <property type="entry name" value="FPP_plant"/>
</dbReference>
<feature type="coiled-coil region" evidence="3">
    <location>
        <begin position="561"/>
        <end position="715"/>
    </location>
</feature>
<protein>
    <recommendedName>
        <fullName evidence="7">Filament-like plant protein</fullName>
    </recommendedName>
</protein>
<evidence type="ECO:0000313" key="5">
    <source>
        <dbReference type="EMBL" id="KAG5412670.1"/>
    </source>
</evidence>
<comment type="similarity">
    <text evidence="1">Belongs to the FPP family.</text>
</comment>
<dbReference type="PANTHER" id="PTHR31580">
    <property type="entry name" value="FILAMENT-LIKE PLANT PROTEIN 4"/>
    <property type="match status" value="1"/>
</dbReference>
<evidence type="ECO:0008006" key="7">
    <source>
        <dbReference type="Google" id="ProtNLM"/>
    </source>
</evidence>
<feature type="region of interest" description="Disordered" evidence="4">
    <location>
        <begin position="1"/>
        <end position="21"/>
    </location>
</feature>
<feature type="compositionally biased region" description="Basic and acidic residues" evidence="4">
    <location>
        <begin position="528"/>
        <end position="538"/>
    </location>
</feature>
<gene>
    <name evidence="5" type="primary">A01p002780.1_BraROA</name>
    <name evidence="5" type="ORF">IGI04_000237</name>
</gene>
<keyword evidence="6" id="KW-1185">Reference proteome</keyword>
<feature type="region of interest" description="Disordered" evidence="4">
    <location>
        <begin position="383"/>
        <end position="422"/>
    </location>
</feature>
<feature type="coiled-coil region" evidence="3">
    <location>
        <begin position="174"/>
        <end position="285"/>
    </location>
</feature>
<reference evidence="5 6" key="1">
    <citation type="submission" date="2021-03" db="EMBL/GenBank/DDBJ databases">
        <authorList>
            <person name="King G.J."/>
            <person name="Bancroft I."/>
            <person name="Baten A."/>
            <person name="Bloomfield J."/>
            <person name="Borpatragohain P."/>
            <person name="He Z."/>
            <person name="Irish N."/>
            <person name="Irwin J."/>
            <person name="Liu K."/>
            <person name="Mauleon R.P."/>
            <person name="Moore J."/>
            <person name="Morris R."/>
            <person name="Ostergaard L."/>
            <person name="Wang B."/>
            <person name="Wells R."/>
        </authorList>
    </citation>
    <scope>NUCLEOTIDE SEQUENCE [LARGE SCALE GENOMIC DNA]</scope>
    <source>
        <strain evidence="5">R-o-18</strain>
        <tissue evidence="5">Leaf</tissue>
    </source>
</reference>
<evidence type="ECO:0000256" key="4">
    <source>
        <dbReference type="SAM" id="MobiDB-lite"/>
    </source>
</evidence>
<proteinExistence type="inferred from homology"/>
<feature type="coiled-coil region" evidence="3">
    <location>
        <begin position="57"/>
        <end position="91"/>
    </location>
</feature>
<dbReference type="PANTHER" id="PTHR31580:SF30">
    <property type="entry name" value="FILAMENT-LIKE PLANT PROTEIN 5"/>
    <property type="match status" value="1"/>
</dbReference>
<evidence type="ECO:0000256" key="3">
    <source>
        <dbReference type="SAM" id="Coils"/>
    </source>
</evidence>
<accession>A0ABQ7NP69</accession>
<sequence length="811" mass="91375">MDGRSWPWKKKSTTEKPVVGNESTNVSSLSYLASLENQEKCKNTNYVQIPMDSYTHLSKMEDQVKLFESQVKDLNEKLTTAQSELNSKECLILQHAKVAEEAVSGWEKADAETLALKRQLESVTLLKLTAEDRASHLDDALKECTRQIRTVKDESEQKLQAVVLAKTIHWDKIKAQLEGKIEELNQGLHRAASDNASLTRTLQERSEMIVRIREEKSKAEAEVEKLKTNIHLAEKEISSLKYDVHVASKEVEIRNEEKNMSLKSAENANRQYLEGVKKIAKLEGECQRLRGLLRKKLPGPGAMAQMKLEVESLGHELTDHKWEEFKRENVNLTKRTVEMEEEIQTLKELLASKNNELNVSRNVCAKTLGKLKALEAQMHDQYHPPSVTSVSEDGFDEEGSSATSGDSHKVRKANTDGSSKPRVMSNRLELMDDFLEIEKLAANDSASKSCNSACSSKYSEKDDTAIDQLLTVLRSRISSVFESQEGISIEKVVEAMRLSIQEMLGSSSLKQLPSPLFEVADETHEKHVLSSQDKKVEDSESNPLEDTFAKTEDDSSCKSLLREVELEKEKIELELSRCLENLESTKAVLEEKEQIISEMKSQLTSSRDLQSLAETQLKCVTESYKTLELHAKELEANVKRLEEETERLETAFSTEKRGHEETLAKCKDLQEELQRNETCRKGSASKSQPDQEKDIASATEKLAACQETIHLLSQQLQSLQPQSNHIPNTQSPEKKIQHHKASEATPNSGQDDLPHDHNNIQPSHSFRHTVNPTVHAIIKSSSVSSSSREDGEKHTRGLGRFFSSKSKNNGR</sequence>
<feature type="coiled-coil region" evidence="3">
    <location>
        <begin position="329"/>
        <end position="356"/>
    </location>
</feature>
<keyword evidence="2 3" id="KW-0175">Coiled coil</keyword>
<feature type="compositionally biased region" description="Polar residues" evidence="4">
    <location>
        <begin position="759"/>
        <end position="772"/>
    </location>
</feature>